<accession>X1KCS1</accession>
<dbReference type="AlphaFoldDB" id="X1KCS1"/>
<protein>
    <submittedName>
        <fullName evidence="1">Uncharacterized protein</fullName>
    </submittedName>
</protein>
<feature type="non-terminal residue" evidence="1">
    <location>
        <position position="1"/>
    </location>
</feature>
<gene>
    <name evidence="1" type="ORF">S03H2_62035</name>
</gene>
<dbReference type="EMBL" id="BARU01040089">
    <property type="protein sequence ID" value="GAH87959.1"/>
    <property type="molecule type" value="Genomic_DNA"/>
</dbReference>
<name>X1KCS1_9ZZZZ</name>
<organism evidence="1">
    <name type="scientific">marine sediment metagenome</name>
    <dbReference type="NCBI Taxonomy" id="412755"/>
    <lineage>
        <taxon>unclassified sequences</taxon>
        <taxon>metagenomes</taxon>
        <taxon>ecological metagenomes</taxon>
    </lineage>
</organism>
<sequence>SHPNQQKIIKCKAILEGRRKIKNLNITDYIIIFADYLNLAPVKVVIRRNYGQIKPFKEFVNSNLDDKIPTWWKAYNKLKHDFYSNVNQGTLENALASLSALFALNCKLPQNREYLISNRVITSPNFIHTGHLLVYIDKDPKLEKYSLLAETDLFEYWLSYHEETFGVIVAEELAVEDSLKIPTERSPGL</sequence>
<proteinExistence type="predicted"/>
<reference evidence="1" key="1">
    <citation type="journal article" date="2014" name="Front. Microbiol.">
        <title>High frequency of phylogenetically diverse reductive dehalogenase-homologous genes in deep subseafloor sedimentary metagenomes.</title>
        <authorList>
            <person name="Kawai M."/>
            <person name="Futagami T."/>
            <person name="Toyoda A."/>
            <person name="Takaki Y."/>
            <person name="Nishi S."/>
            <person name="Hori S."/>
            <person name="Arai W."/>
            <person name="Tsubouchi T."/>
            <person name="Morono Y."/>
            <person name="Uchiyama I."/>
            <person name="Ito T."/>
            <person name="Fujiyama A."/>
            <person name="Inagaki F."/>
            <person name="Takami H."/>
        </authorList>
    </citation>
    <scope>NUCLEOTIDE SEQUENCE</scope>
    <source>
        <strain evidence="1">Expedition CK06-06</strain>
    </source>
</reference>
<evidence type="ECO:0000313" key="1">
    <source>
        <dbReference type="EMBL" id="GAH87959.1"/>
    </source>
</evidence>
<comment type="caution">
    <text evidence="1">The sequence shown here is derived from an EMBL/GenBank/DDBJ whole genome shotgun (WGS) entry which is preliminary data.</text>
</comment>